<dbReference type="Proteomes" id="UP000451471">
    <property type="component" value="Unassembled WGS sequence"/>
</dbReference>
<keyword evidence="3" id="KW-1185">Reference proteome</keyword>
<protein>
    <submittedName>
        <fullName evidence="2">Uncharacterized protein</fullName>
    </submittedName>
</protein>
<evidence type="ECO:0000313" key="3">
    <source>
        <dbReference type="Proteomes" id="UP000451471"/>
    </source>
</evidence>
<organism evidence="2 3">
    <name type="scientific">Halomarina oriensis</name>
    <dbReference type="NCBI Taxonomy" id="671145"/>
    <lineage>
        <taxon>Archaea</taxon>
        <taxon>Methanobacteriati</taxon>
        <taxon>Methanobacteriota</taxon>
        <taxon>Stenosarchaea group</taxon>
        <taxon>Halobacteria</taxon>
        <taxon>Halobacteriales</taxon>
        <taxon>Natronomonadaceae</taxon>
        <taxon>Halomarina</taxon>
    </lineage>
</organism>
<dbReference type="AlphaFoldDB" id="A0A6B0GIX0"/>
<evidence type="ECO:0000256" key="1">
    <source>
        <dbReference type="SAM" id="MobiDB-lite"/>
    </source>
</evidence>
<dbReference type="RefSeq" id="WP_158204464.1">
    <property type="nucleotide sequence ID" value="NZ_WSZK01000015.1"/>
</dbReference>
<feature type="region of interest" description="Disordered" evidence="1">
    <location>
        <begin position="71"/>
        <end position="103"/>
    </location>
</feature>
<feature type="region of interest" description="Disordered" evidence="1">
    <location>
        <begin position="1"/>
        <end position="22"/>
    </location>
</feature>
<gene>
    <name evidence="2" type="ORF">GQS65_10030</name>
</gene>
<reference evidence="2 3" key="1">
    <citation type="submission" date="2019-12" db="EMBL/GenBank/DDBJ databases">
        <title>Halocatena pleomorpha gen. nov. sp. nov., an extremely halophilic archaeon of family Halobacteriaceae isolated from saltpan soil.</title>
        <authorList>
            <person name="Pal Y."/>
            <person name="Verma A."/>
            <person name="Krishnamurthi S."/>
            <person name="Kumar P."/>
        </authorList>
    </citation>
    <scope>NUCLEOTIDE SEQUENCE [LARGE SCALE GENOMIC DNA]</scope>
    <source>
        <strain evidence="2 3">JCM 16495</strain>
    </source>
</reference>
<dbReference type="EMBL" id="WSZK01000015">
    <property type="protein sequence ID" value="MWG34826.1"/>
    <property type="molecule type" value="Genomic_DNA"/>
</dbReference>
<name>A0A6B0GIX0_9EURY</name>
<comment type="caution">
    <text evidence="2">The sequence shown here is derived from an EMBL/GenBank/DDBJ whole genome shotgun (WGS) entry which is preliminary data.</text>
</comment>
<proteinExistence type="predicted"/>
<sequence length="132" mass="14162">MPRTDAASVREELGVSQSEYSDDEAATDIRRAGYLVDARVADRLDDTELLTDLETLVAAHFAHEAFTDTTADGQQIKQLRQGSRSVSFDTSGTTGPGGFASPYWSEALAIDPTGRLGVHTRSAHVTSTSDSE</sequence>
<feature type="compositionally biased region" description="Polar residues" evidence="1">
    <location>
        <begin position="71"/>
        <end position="93"/>
    </location>
</feature>
<evidence type="ECO:0000313" key="2">
    <source>
        <dbReference type="EMBL" id="MWG34826.1"/>
    </source>
</evidence>
<accession>A0A6B0GIX0</accession>